<keyword evidence="1" id="KW-1015">Disulfide bond</keyword>
<dbReference type="CDD" id="cd02966">
    <property type="entry name" value="TlpA_like_family"/>
    <property type="match status" value="1"/>
</dbReference>
<dbReference type="AlphaFoldDB" id="C8WT87"/>
<reference evidence="4" key="1">
    <citation type="submission" date="2009-09" db="EMBL/GenBank/DDBJ databases">
        <title>The complete chromosome of Alicyclobacillus acidocaldarius subsp. acidocaldarius DSM 446.</title>
        <authorList>
            <consortium name="US DOE Joint Genome Institute (JGI-PGF)"/>
            <person name="Lucas S."/>
            <person name="Copeland A."/>
            <person name="Lapidus A."/>
            <person name="Glavina del Rio T."/>
            <person name="Dalin E."/>
            <person name="Tice H."/>
            <person name="Bruce D."/>
            <person name="Goodwin L."/>
            <person name="Pitluck S."/>
            <person name="Kyrpides N."/>
            <person name="Mavromatis K."/>
            <person name="Ivanova N."/>
            <person name="Ovchinnikova G."/>
            <person name="Chertkov O."/>
            <person name="Sims D."/>
            <person name="Brettin T."/>
            <person name="Detter J.C."/>
            <person name="Han C."/>
            <person name="Larimer F."/>
            <person name="Land M."/>
            <person name="Hauser L."/>
            <person name="Markowitz V."/>
            <person name="Cheng J.-F."/>
            <person name="Hugenholtz P."/>
            <person name="Woyke T."/>
            <person name="Wu D."/>
            <person name="Pukall R."/>
            <person name="Klenk H.-P."/>
            <person name="Eisen J.A."/>
        </authorList>
    </citation>
    <scope>NUCLEOTIDE SEQUENCE [LARGE SCALE GENOMIC DNA]</scope>
    <source>
        <strain evidence="4">ATCC 27009 / DSM 446 / BCRC 14685 / JCM 5260 / KCTC 1825 / NBRC 15652 / NCIMB 11725 / NRRL B-14509 / 104-IA</strain>
    </source>
</reference>
<name>C8WT87_ALIAD</name>
<dbReference type="InterPro" id="IPR000866">
    <property type="entry name" value="AhpC/TSA"/>
</dbReference>
<evidence type="ECO:0000256" key="1">
    <source>
        <dbReference type="ARBA" id="ARBA00023157"/>
    </source>
</evidence>
<dbReference type="InterPro" id="IPR036249">
    <property type="entry name" value="Thioredoxin-like_sf"/>
</dbReference>
<dbReference type="PROSITE" id="PS51352">
    <property type="entry name" value="THIOREDOXIN_2"/>
    <property type="match status" value="1"/>
</dbReference>
<evidence type="ECO:0000313" key="3">
    <source>
        <dbReference type="EMBL" id="ACV59601.1"/>
    </source>
</evidence>
<dbReference type="Proteomes" id="UP000001917">
    <property type="component" value="Chromosome"/>
</dbReference>
<dbReference type="PANTHER" id="PTHR42852:SF13">
    <property type="entry name" value="PROTEIN DIPZ"/>
    <property type="match status" value="1"/>
</dbReference>
<feature type="domain" description="Thioredoxin" evidence="2">
    <location>
        <begin position="77"/>
        <end position="218"/>
    </location>
</feature>
<accession>C8WT87</accession>
<reference evidence="3 4" key="2">
    <citation type="journal article" date="2010" name="Stand. Genomic Sci.">
        <title>Complete genome sequence of Alicyclobacillus acidocaldarius type strain (104-IA).</title>
        <authorList>
            <person name="Mavromatis K."/>
            <person name="Sikorski J."/>
            <person name="Lapidus A."/>
            <person name="Glavina Del Rio T."/>
            <person name="Copeland A."/>
            <person name="Tice H."/>
            <person name="Cheng J.F."/>
            <person name="Lucas S."/>
            <person name="Chen F."/>
            <person name="Nolan M."/>
            <person name="Bruce D."/>
            <person name="Goodwin L."/>
            <person name="Pitluck S."/>
            <person name="Ivanova N."/>
            <person name="Ovchinnikova G."/>
            <person name="Pati A."/>
            <person name="Chen A."/>
            <person name="Palaniappan K."/>
            <person name="Land M."/>
            <person name="Hauser L."/>
            <person name="Chang Y.J."/>
            <person name="Jeffries C.D."/>
            <person name="Chain P."/>
            <person name="Meincke L."/>
            <person name="Sims D."/>
            <person name="Chertkov O."/>
            <person name="Han C."/>
            <person name="Brettin T."/>
            <person name="Detter J.C."/>
            <person name="Wahrenburg C."/>
            <person name="Rohde M."/>
            <person name="Pukall R."/>
            <person name="Goker M."/>
            <person name="Bristow J."/>
            <person name="Eisen J.A."/>
            <person name="Markowitz V."/>
            <person name="Hugenholtz P."/>
            <person name="Klenk H.P."/>
            <person name="Kyrpides N.C."/>
        </authorList>
    </citation>
    <scope>NUCLEOTIDE SEQUENCE [LARGE SCALE GENOMIC DNA]</scope>
    <source>
        <strain evidence="4">ATCC 27009 / DSM 446 / BCRC 14685 / JCM 5260 / KCTC 1825 / NBRC 15652 / NCIMB 11725 / NRRL B-14509 / 104-IA</strain>
    </source>
</reference>
<evidence type="ECO:0000313" key="4">
    <source>
        <dbReference type="Proteomes" id="UP000001917"/>
    </source>
</evidence>
<gene>
    <name evidence="3" type="ordered locus">Aaci_2597</name>
</gene>
<dbReference type="SUPFAM" id="SSF52833">
    <property type="entry name" value="Thioredoxin-like"/>
    <property type="match status" value="1"/>
</dbReference>
<dbReference type="PANTHER" id="PTHR42852">
    <property type="entry name" value="THIOL:DISULFIDE INTERCHANGE PROTEIN DSBE"/>
    <property type="match status" value="1"/>
</dbReference>
<sequence>MENRCGRRGMHMRSGAWRFLATILALSFGLTGCGFQSSQLALAHAGSRDSAVTRNGTSGAAHRSANDVASMTGGQVLVPGALAPDVLLTAESSGKRVWLSAYLGKKPVVLNAWASWCPPCHEETPQFVSMYRTYGSEVQFLGVNLTSLDSVPAAEAFVRRYQIPYPVLFDTQGDFDRAYSVIAEPMTYVISKAGKVVSIHVGALSASELRAAVEQALASR</sequence>
<dbReference type="GO" id="GO:0016209">
    <property type="term" value="F:antioxidant activity"/>
    <property type="evidence" value="ECO:0007669"/>
    <property type="project" value="InterPro"/>
</dbReference>
<dbReference type="GO" id="GO:0016491">
    <property type="term" value="F:oxidoreductase activity"/>
    <property type="evidence" value="ECO:0007669"/>
    <property type="project" value="InterPro"/>
</dbReference>
<dbReference type="eggNOG" id="COG0526">
    <property type="taxonomic scope" value="Bacteria"/>
</dbReference>
<proteinExistence type="predicted"/>
<keyword evidence="4" id="KW-1185">Reference proteome</keyword>
<evidence type="ECO:0000259" key="2">
    <source>
        <dbReference type="PROSITE" id="PS51352"/>
    </source>
</evidence>
<dbReference type="InterPro" id="IPR050553">
    <property type="entry name" value="Thioredoxin_ResA/DsbE_sf"/>
</dbReference>
<dbReference type="Gene3D" id="3.40.30.10">
    <property type="entry name" value="Glutaredoxin"/>
    <property type="match status" value="1"/>
</dbReference>
<protein>
    <submittedName>
        <fullName evidence="3">Redoxin domain protein</fullName>
    </submittedName>
</protein>
<dbReference type="KEGG" id="aac:Aaci_2597"/>
<dbReference type="STRING" id="521098.Aaci_2597"/>
<dbReference type="Pfam" id="PF00578">
    <property type="entry name" value="AhpC-TSA"/>
    <property type="match status" value="1"/>
</dbReference>
<dbReference type="HOGENOM" id="CLU_042529_11_1_9"/>
<dbReference type="EMBL" id="CP001727">
    <property type="protein sequence ID" value="ACV59601.1"/>
    <property type="molecule type" value="Genomic_DNA"/>
</dbReference>
<organism evidence="3 4">
    <name type="scientific">Alicyclobacillus acidocaldarius subsp. acidocaldarius (strain ATCC 27009 / DSM 446 / BCRC 14685 / JCM 5260 / KCTC 1825 / NBRC 15652 / NCIMB 11725 / NRRL B-14509 / 104-IA)</name>
    <name type="common">Bacillus acidocaldarius</name>
    <dbReference type="NCBI Taxonomy" id="521098"/>
    <lineage>
        <taxon>Bacteria</taxon>
        <taxon>Bacillati</taxon>
        <taxon>Bacillota</taxon>
        <taxon>Bacilli</taxon>
        <taxon>Bacillales</taxon>
        <taxon>Alicyclobacillaceae</taxon>
        <taxon>Alicyclobacillus</taxon>
    </lineage>
</organism>
<dbReference type="InterPro" id="IPR013766">
    <property type="entry name" value="Thioredoxin_domain"/>
</dbReference>
<dbReference type="PROSITE" id="PS51257">
    <property type="entry name" value="PROKAR_LIPOPROTEIN"/>
    <property type="match status" value="1"/>
</dbReference>